<dbReference type="Proteomes" id="UP001283361">
    <property type="component" value="Unassembled WGS sequence"/>
</dbReference>
<reference evidence="1" key="1">
    <citation type="journal article" date="2023" name="G3 (Bethesda)">
        <title>A reference genome for the long-term kleptoplast-retaining sea slug Elysia crispata morphotype clarki.</title>
        <authorList>
            <person name="Eastman K.E."/>
            <person name="Pendleton A.L."/>
            <person name="Shaikh M.A."/>
            <person name="Suttiyut T."/>
            <person name="Ogas R."/>
            <person name="Tomko P."/>
            <person name="Gavelis G."/>
            <person name="Widhalm J.R."/>
            <person name="Wisecaver J.H."/>
        </authorList>
    </citation>
    <scope>NUCLEOTIDE SEQUENCE</scope>
    <source>
        <strain evidence="1">ECLA1</strain>
    </source>
</reference>
<accession>A0AAE1A5M6</accession>
<proteinExistence type="predicted"/>
<comment type="caution">
    <text evidence="1">The sequence shown here is derived from an EMBL/GenBank/DDBJ whole genome shotgun (WGS) entry which is preliminary data.</text>
</comment>
<evidence type="ECO:0000313" key="2">
    <source>
        <dbReference type="Proteomes" id="UP001283361"/>
    </source>
</evidence>
<protein>
    <submittedName>
        <fullName evidence="1">Uncharacterized protein</fullName>
    </submittedName>
</protein>
<gene>
    <name evidence="1" type="ORF">RRG08_054849</name>
</gene>
<dbReference type="AlphaFoldDB" id="A0AAE1A5M6"/>
<keyword evidence="2" id="KW-1185">Reference proteome</keyword>
<sequence length="69" mass="7509">MGEEGSPRTADPRTDVPSAVLCAHQVMSVSGGRAQTKCLLVSFVFLMIHLRTRCKITIPSTPKRPLISD</sequence>
<evidence type="ECO:0000313" key="1">
    <source>
        <dbReference type="EMBL" id="KAK3781510.1"/>
    </source>
</evidence>
<organism evidence="1 2">
    <name type="scientific">Elysia crispata</name>
    <name type="common">lettuce slug</name>
    <dbReference type="NCBI Taxonomy" id="231223"/>
    <lineage>
        <taxon>Eukaryota</taxon>
        <taxon>Metazoa</taxon>
        <taxon>Spiralia</taxon>
        <taxon>Lophotrochozoa</taxon>
        <taxon>Mollusca</taxon>
        <taxon>Gastropoda</taxon>
        <taxon>Heterobranchia</taxon>
        <taxon>Euthyneura</taxon>
        <taxon>Panpulmonata</taxon>
        <taxon>Sacoglossa</taxon>
        <taxon>Placobranchoidea</taxon>
        <taxon>Plakobranchidae</taxon>
        <taxon>Elysia</taxon>
    </lineage>
</organism>
<name>A0AAE1A5M6_9GAST</name>
<dbReference type="EMBL" id="JAWDGP010002623">
    <property type="protein sequence ID" value="KAK3781510.1"/>
    <property type="molecule type" value="Genomic_DNA"/>
</dbReference>